<reference evidence="10 13" key="3">
    <citation type="submission" date="2021-01" db="EMBL/GenBank/DDBJ databases">
        <title>FDA dAtabase for Regulatory Grade micrObial Sequences (FDA-ARGOS): Supporting development and validation of Infectious Disease Dx tests.</title>
        <authorList>
            <person name="Blissenbach B."/>
            <person name="Krut O."/>
            <person name="Tallon L."/>
            <person name="Sadzewicz L."/>
            <person name="Zhao X."/>
            <person name="Boylan J."/>
            <person name="Ott S."/>
            <person name="Bowen H."/>
            <person name="Vavikolanu K."/>
            <person name="Mehta A."/>
            <person name="Aluvathingal J."/>
            <person name="Nadendla S."/>
            <person name="Yan Y."/>
            <person name="Sichtig H."/>
        </authorList>
    </citation>
    <scope>NUCLEOTIDE SEQUENCE [LARGE SCALE GENOMIC DNA]</scope>
    <source>
        <strain evidence="10 13">FDAARGOS_1082</strain>
    </source>
</reference>
<reference evidence="9 11" key="1">
    <citation type="submission" date="2015-03" db="EMBL/GenBank/DDBJ databases">
        <authorList>
            <consortium name="Pathogen Informatics"/>
            <person name="Murphy D."/>
        </authorList>
    </citation>
    <scope>NUCLEOTIDE SEQUENCE [LARGE SCALE GENOMIC DNA]</scope>
    <source>
        <strain evidence="9 11">IP05342</strain>
    </source>
</reference>
<evidence type="ECO:0000256" key="1">
    <source>
        <dbReference type="ARBA" id="ARBA00022630"/>
    </source>
</evidence>
<dbReference type="EMBL" id="CP068146">
    <property type="protein sequence ID" value="QQU46885.1"/>
    <property type="molecule type" value="Genomic_DNA"/>
</dbReference>
<evidence type="ECO:0000256" key="5">
    <source>
        <dbReference type="ARBA" id="ARBA00048542"/>
    </source>
</evidence>
<feature type="domain" description="Flavodoxin-like fold" evidence="7">
    <location>
        <begin position="2"/>
        <end position="195"/>
    </location>
</feature>
<dbReference type="KEGG" id="yet:CH48_3731"/>
<comment type="catalytic activity">
    <reaction evidence="5">
        <text>N,N-dimethyl-1,4-phenylenediamine + anthranilate + 2 NAD(+) = 2-(4-dimethylaminophenyl)diazenylbenzoate + 2 NADH + 2 H(+)</text>
        <dbReference type="Rhea" id="RHEA:55872"/>
        <dbReference type="ChEBI" id="CHEBI:15378"/>
        <dbReference type="ChEBI" id="CHEBI:15783"/>
        <dbReference type="ChEBI" id="CHEBI:16567"/>
        <dbReference type="ChEBI" id="CHEBI:57540"/>
        <dbReference type="ChEBI" id="CHEBI:57945"/>
        <dbReference type="ChEBI" id="CHEBI:71579"/>
        <dbReference type="EC" id="1.7.1.17"/>
    </reaction>
    <physiologicalReaction direction="right-to-left" evidence="5">
        <dbReference type="Rhea" id="RHEA:55874"/>
    </physiologicalReaction>
</comment>
<dbReference type="PANTHER" id="PTHR43741:SF2">
    <property type="entry name" value="FMN-DEPENDENT NADH:QUINONE OXIDOREDUCTASE"/>
    <property type="match status" value="1"/>
</dbReference>
<evidence type="ECO:0000313" key="9">
    <source>
        <dbReference type="EMBL" id="CND59965.1"/>
    </source>
</evidence>
<comment type="similarity">
    <text evidence="6">Belongs to the azoreductase type 1 family.</text>
</comment>
<dbReference type="InterPro" id="IPR003680">
    <property type="entry name" value="Flavodoxin_fold"/>
</dbReference>
<evidence type="ECO:0000313" key="13">
    <source>
        <dbReference type="Proteomes" id="UP000595309"/>
    </source>
</evidence>
<evidence type="ECO:0000256" key="2">
    <source>
        <dbReference type="ARBA" id="ARBA00022643"/>
    </source>
</evidence>
<feature type="binding site" evidence="6">
    <location>
        <begin position="140"/>
        <end position="143"/>
    </location>
    <ligand>
        <name>FMN</name>
        <dbReference type="ChEBI" id="CHEBI:58210"/>
    </ligand>
</feature>
<dbReference type="PATRIC" id="fig|630.129.peg.2118"/>
<keyword evidence="1 6" id="KW-0285">Flavoprotein</keyword>
<evidence type="ECO:0000256" key="4">
    <source>
        <dbReference type="ARBA" id="ARBA00023027"/>
    </source>
</evidence>
<dbReference type="EMBL" id="CPXJ01000016">
    <property type="protein sequence ID" value="CND59965.1"/>
    <property type="molecule type" value="Genomic_DNA"/>
</dbReference>
<evidence type="ECO:0000313" key="11">
    <source>
        <dbReference type="Proteomes" id="UP000041601"/>
    </source>
</evidence>
<dbReference type="GeneID" id="31409008"/>
<evidence type="ECO:0000256" key="3">
    <source>
        <dbReference type="ARBA" id="ARBA00023002"/>
    </source>
</evidence>
<dbReference type="InterPro" id="IPR029039">
    <property type="entry name" value="Flavoprotein-like_sf"/>
</dbReference>
<dbReference type="AlphaFoldDB" id="A0A0E1NAY2"/>
<evidence type="ECO:0000313" key="12">
    <source>
        <dbReference type="Proteomes" id="UP000048841"/>
    </source>
</evidence>
<dbReference type="Pfam" id="PF02525">
    <property type="entry name" value="Flavodoxin_2"/>
    <property type="match status" value="1"/>
</dbReference>
<feature type="binding site" evidence="6">
    <location>
        <begin position="16"/>
        <end position="18"/>
    </location>
    <ligand>
        <name>FMN</name>
        <dbReference type="ChEBI" id="CHEBI:58210"/>
    </ligand>
</feature>
<dbReference type="InterPro" id="IPR023048">
    <property type="entry name" value="NADH:quinone_OxRdtase_FMN_depd"/>
</dbReference>
<keyword evidence="11" id="KW-1185">Reference proteome</keyword>
<evidence type="ECO:0000313" key="8">
    <source>
        <dbReference type="EMBL" id="CFQ72500.1"/>
    </source>
</evidence>
<dbReference type="FunFam" id="3.40.50.360:FF:000010">
    <property type="entry name" value="FMN-dependent NADH-azoreductase"/>
    <property type="match status" value="1"/>
</dbReference>
<comment type="function">
    <text evidence="6">Also exhibits azoreductase activity. Catalyzes the reductive cleavage of the azo bond in aromatic azo compounds to the corresponding amines.</text>
</comment>
<keyword evidence="4 6" id="KW-0520">NAD</keyword>
<keyword evidence="3 6" id="KW-0560">Oxidoreductase</keyword>
<dbReference type="SMR" id="A0A0E1NAY2"/>
<feature type="binding site" evidence="6">
    <location>
        <begin position="96"/>
        <end position="99"/>
    </location>
    <ligand>
        <name>FMN</name>
        <dbReference type="ChEBI" id="CHEBI:58210"/>
    </ligand>
</feature>
<dbReference type="Proteomes" id="UP000048841">
    <property type="component" value="Unassembled WGS sequence"/>
</dbReference>
<dbReference type="PANTHER" id="PTHR43741">
    <property type="entry name" value="FMN-DEPENDENT NADH-AZOREDUCTASE 1"/>
    <property type="match status" value="1"/>
</dbReference>
<dbReference type="GO" id="GO:0009055">
    <property type="term" value="F:electron transfer activity"/>
    <property type="evidence" value="ECO:0007669"/>
    <property type="project" value="UniProtKB-UniRule"/>
</dbReference>
<accession>A0A0E1NAY2</accession>
<dbReference type="Proteomes" id="UP000595309">
    <property type="component" value="Chromosome"/>
</dbReference>
<dbReference type="RefSeq" id="WP_005160951.1">
    <property type="nucleotide sequence ID" value="NZ_CGBC01000020.1"/>
</dbReference>
<dbReference type="HAMAP" id="MF_01216">
    <property type="entry name" value="Azoreductase_type1"/>
    <property type="match status" value="1"/>
</dbReference>
<dbReference type="SUPFAM" id="SSF52218">
    <property type="entry name" value="Flavoproteins"/>
    <property type="match status" value="1"/>
</dbReference>
<dbReference type="EC" id="1.6.5.-" evidence="6"/>
<sequence length="201" mass="21881">MSKVLVLKSSILATYSQSNQLADFFVEQWKTAHAGDEITVRDLAAQPIPVLDGELVGALRPSDAELTPRQQEALALSDELIAELQANDVIVMAAPMYNFNIPTQLKNYFDLIARAGVTFRYTEKGPEGLITGKRAIILTSRGGIHKDTPTDLVVPYLRLFLGFIGITDVEFVFAEGIAYGPEVATKAQADAKELLTQVVSA</sequence>
<protein>
    <recommendedName>
        <fullName evidence="6">FMN dependent NADH:quinone oxidoreductase</fullName>
        <ecNumber evidence="6">1.6.5.-</ecNumber>
    </recommendedName>
    <alternativeName>
        <fullName evidence="6">Azo-dye reductase</fullName>
    </alternativeName>
    <alternativeName>
        <fullName evidence="6">FMN-dependent NADH-azo compound oxidoreductase</fullName>
    </alternativeName>
    <alternativeName>
        <fullName evidence="6">FMN-dependent NADH-azoreductase</fullName>
        <ecNumber evidence="6">1.7.1.17</ecNumber>
    </alternativeName>
</protein>
<comment type="subunit">
    <text evidence="6">Homodimer.</text>
</comment>
<comment type="catalytic activity">
    <reaction evidence="6">
        <text>2 a quinone + NADH + H(+) = 2 a 1,4-benzosemiquinone + NAD(+)</text>
        <dbReference type="Rhea" id="RHEA:65952"/>
        <dbReference type="ChEBI" id="CHEBI:15378"/>
        <dbReference type="ChEBI" id="CHEBI:57540"/>
        <dbReference type="ChEBI" id="CHEBI:57945"/>
        <dbReference type="ChEBI" id="CHEBI:132124"/>
        <dbReference type="ChEBI" id="CHEBI:134225"/>
    </reaction>
</comment>
<comment type="cofactor">
    <cofactor evidence="6">
        <name>FMN</name>
        <dbReference type="ChEBI" id="CHEBI:58210"/>
    </cofactor>
    <text evidence="6">Binds 1 FMN per subunit.</text>
</comment>
<proteinExistence type="inferred from homology"/>
<dbReference type="Proteomes" id="UP000041601">
    <property type="component" value="Unassembled WGS sequence"/>
</dbReference>
<feature type="binding site" evidence="6">
    <location>
        <position position="10"/>
    </location>
    <ligand>
        <name>FMN</name>
        <dbReference type="ChEBI" id="CHEBI:58210"/>
    </ligand>
</feature>
<dbReference type="GO" id="GO:0016655">
    <property type="term" value="F:oxidoreductase activity, acting on NAD(P)H, quinone or similar compound as acceptor"/>
    <property type="evidence" value="ECO:0007669"/>
    <property type="project" value="InterPro"/>
</dbReference>
<organism evidence="8 12">
    <name type="scientific">Yersinia enterocolitica</name>
    <dbReference type="NCBI Taxonomy" id="630"/>
    <lineage>
        <taxon>Bacteria</taxon>
        <taxon>Pseudomonadati</taxon>
        <taxon>Pseudomonadota</taxon>
        <taxon>Gammaproteobacteria</taxon>
        <taxon>Enterobacterales</taxon>
        <taxon>Yersiniaceae</taxon>
        <taxon>Yersinia</taxon>
    </lineage>
</organism>
<keyword evidence="2 6" id="KW-0288">FMN</keyword>
<evidence type="ECO:0000259" key="7">
    <source>
        <dbReference type="Pfam" id="PF02525"/>
    </source>
</evidence>
<dbReference type="InterPro" id="IPR050104">
    <property type="entry name" value="FMN-dep_NADH:Q_OxRdtase_AzoR1"/>
</dbReference>
<reference evidence="8 12" key="2">
    <citation type="submission" date="2015-03" db="EMBL/GenBank/DDBJ databases">
        <authorList>
            <person name="Murphy D."/>
        </authorList>
    </citation>
    <scope>NUCLEOTIDE SEQUENCE [LARGE SCALE GENOMIC DNA]</scope>
    <source>
        <strain evidence="8 12">IP26249</strain>
    </source>
</reference>
<dbReference type="EC" id="1.7.1.17" evidence="6"/>
<evidence type="ECO:0000256" key="6">
    <source>
        <dbReference type="HAMAP-Rule" id="MF_01216"/>
    </source>
</evidence>
<dbReference type="OMA" id="FIARPRV"/>
<name>A0A0E1NAY2_YEREN</name>
<evidence type="ECO:0000313" key="10">
    <source>
        <dbReference type="EMBL" id="QQU46885.1"/>
    </source>
</evidence>
<dbReference type="EMBL" id="CGBR01000035">
    <property type="protein sequence ID" value="CFQ72500.1"/>
    <property type="molecule type" value="Genomic_DNA"/>
</dbReference>
<comment type="function">
    <text evidence="6">Quinone reductase that provides resistance to thiol-specific stress caused by electrophilic quinones.</text>
</comment>
<dbReference type="GO" id="GO:0016652">
    <property type="term" value="F:oxidoreductase activity, acting on NAD(P)H as acceptor"/>
    <property type="evidence" value="ECO:0007669"/>
    <property type="project" value="UniProtKB-UniRule"/>
</dbReference>
<gene>
    <name evidence="8" type="primary">acpD</name>
    <name evidence="6 10" type="synonym">azoR</name>
    <name evidence="8" type="ORF">ERS137941_03575</name>
    <name evidence="9" type="ORF">ERS137959_01634</name>
    <name evidence="10" type="ORF">I6I39_18585</name>
</gene>
<dbReference type="Gene3D" id="3.40.50.360">
    <property type="match status" value="1"/>
</dbReference>
<dbReference type="GO" id="GO:0010181">
    <property type="term" value="F:FMN binding"/>
    <property type="evidence" value="ECO:0007669"/>
    <property type="project" value="UniProtKB-UniRule"/>
</dbReference>